<evidence type="ECO:0000256" key="4">
    <source>
        <dbReference type="ARBA" id="ARBA00023163"/>
    </source>
</evidence>
<evidence type="ECO:0000259" key="5">
    <source>
        <dbReference type="PROSITE" id="PS50932"/>
    </source>
</evidence>
<dbReference type="Pfam" id="PF00356">
    <property type="entry name" value="LacI"/>
    <property type="match status" value="1"/>
</dbReference>
<keyword evidence="3" id="KW-0238">DNA-binding</keyword>
<dbReference type="Proteomes" id="UP000214688">
    <property type="component" value="Chromosome"/>
</dbReference>
<dbReference type="RefSeq" id="WP_094236399.1">
    <property type="nucleotide sequence ID" value="NZ_CP022657.1"/>
</dbReference>
<dbReference type="InterPro" id="IPR010982">
    <property type="entry name" value="Lambda_DNA-bd_dom_sf"/>
</dbReference>
<keyword evidence="7" id="KW-1185">Reference proteome</keyword>
<gene>
    <name evidence="6" type="ORF">CIG75_09260</name>
</gene>
<dbReference type="OrthoDB" id="9796186at2"/>
<evidence type="ECO:0000256" key="2">
    <source>
        <dbReference type="ARBA" id="ARBA00023015"/>
    </source>
</evidence>
<keyword evidence="2" id="KW-0805">Transcription regulation</keyword>
<dbReference type="InterPro" id="IPR028082">
    <property type="entry name" value="Peripla_BP_I"/>
</dbReference>
<dbReference type="PANTHER" id="PTHR30146:SF150">
    <property type="entry name" value="ARABINOSE METABOLISM TRANSCRIPTIONAL REPRESSOR"/>
    <property type="match status" value="1"/>
</dbReference>
<evidence type="ECO:0000313" key="6">
    <source>
        <dbReference type="EMBL" id="ASS75150.1"/>
    </source>
</evidence>
<dbReference type="CDD" id="cd01392">
    <property type="entry name" value="HTH_LacI"/>
    <property type="match status" value="1"/>
</dbReference>
<dbReference type="PRINTS" id="PR00036">
    <property type="entry name" value="HTHLACI"/>
</dbReference>
<dbReference type="AlphaFoldDB" id="A0A223D0L1"/>
<dbReference type="FunFam" id="1.10.260.40:FF:000002">
    <property type="entry name" value="HTH-type transcriptional repressor PurR"/>
    <property type="match status" value="1"/>
</dbReference>
<reference evidence="6 7" key="1">
    <citation type="journal article" date="2015" name="Int. J. Syst. Evol. Microbiol.">
        <title>Tumebacillus algifaecis sp. nov., isolated from decomposing algal scum.</title>
        <authorList>
            <person name="Wu Y.F."/>
            <person name="Zhang B."/>
            <person name="Xing P."/>
            <person name="Wu Q.L."/>
            <person name="Liu S.J."/>
        </authorList>
    </citation>
    <scope>NUCLEOTIDE SEQUENCE [LARGE SCALE GENOMIC DNA]</scope>
    <source>
        <strain evidence="6 7">THMBR28</strain>
    </source>
</reference>
<dbReference type="SUPFAM" id="SSF47413">
    <property type="entry name" value="lambda repressor-like DNA-binding domains"/>
    <property type="match status" value="1"/>
</dbReference>
<dbReference type="GO" id="GO:0003700">
    <property type="term" value="F:DNA-binding transcription factor activity"/>
    <property type="evidence" value="ECO:0007669"/>
    <property type="project" value="TreeGrafter"/>
</dbReference>
<evidence type="ECO:0000313" key="7">
    <source>
        <dbReference type="Proteomes" id="UP000214688"/>
    </source>
</evidence>
<dbReference type="Gene3D" id="3.40.50.2300">
    <property type="match status" value="2"/>
</dbReference>
<organism evidence="6 7">
    <name type="scientific">Tumebacillus algifaecis</name>
    <dbReference type="NCBI Taxonomy" id="1214604"/>
    <lineage>
        <taxon>Bacteria</taxon>
        <taxon>Bacillati</taxon>
        <taxon>Bacillota</taxon>
        <taxon>Bacilli</taxon>
        <taxon>Bacillales</taxon>
        <taxon>Alicyclobacillaceae</taxon>
        <taxon>Tumebacillus</taxon>
    </lineage>
</organism>
<keyword evidence="4" id="KW-0804">Transcription</keyword>
<sequence length="334" mass="36810">MNKTIYDVAREAGVSMATVSRVLNGTAVVKEETKAKVQAAIEKLGYRPNAVARGLASKRTKTIGVILPDVSDLFHAEVLRGIEDIAMMYHYHIILTSSDAREDREIDLIGTMWEKQVDGLVFISERITKEIVRTFEQAQLPVVLCATDDPEGRIPSVAIDNESAAYDATRFFLDQGIANIAFFGGPTTHRVTMERRHGYERALQEAGQSVQESLILHAPDMKYEGAHSVAAEFLRQGHHAAAVVAASDEIALGYLNAVRDRGGNSPQDVLLLGFDNTRLSTIVRPELTTVAQPTYDLGAVSVRLLTKLLNEEPIDDYTVRLPHSIIERTSTKRG</sequence>
<dbReference type="PROSITE" id="PS00356">
    <property type="entry name" value="HTH_LACI_1"/>
    <property type="match status" value="1"/>
</dbReference>
<dbReference type="InterPro" id="IPR046335">
    <property type="entry name" value="LacI/GalR-like_sensor"/>
</dbReference>
<dbReference type="GO" id="GO:0000976">
    <property type="term" value="F:transcription cis-regulatory region binding"/>
    <property type="evidence" value="ECO:0007669"/>
    <property type="project" value="TreeGrafter"/>
</dbReference>
<evidence type="ECO:0000256" key="1">
    <source>
        <dbReference type="ARBA" id="ARBA00019435"/>
    </source>
</evidence>
<dbReference type="PROSITE" id="PS50932">
    <property type="entry name" value="HTH_LACI_2"/>
    <property type="match status" value="1"/>
</dbReference>
<dbReference type="PANTHER" id="PTHR30146">
    <property type="entry name" value="LACI-RELATED TRANSCRIPTIONAL REPRESSOR"/>
    <property type="match status" value="1"/>
</dbReference>
<dbReference type="InterPro" id="IPR000843">
    <property type="entry name" value="HTH_LacI"/>
</dbReference>
<evidence type="ECO:0000256" key="3">
    <source>
        <dbReference type="ARBA" id="ARBA00023125"/>
    </source>
</evidence>
<accession>A0A223D0L1</accession>
<name>A0A223D0L1_9BACL</name>
<dbReference type="EMBL" id="CP022657">
    <property type="protein sequence ID" value="ASS75150.1"/>
    <property type="molecule type" value="Genomic_DNA"/>
</dbReference>
<feature type="domain" description="HTH lacI-type" evidence="5">
    <location>
        <begin position="3"/>
        <end position="57"/>
    </location>
</feature>
<dbReference type="SUPFAM" id="SSF53822">
    <property type="entry name" value="Periplasmic binding protein-like I"/>
    <property type="match status" value="1"/>
</dbReference>
<dbReference type="SMART" id="SM00354">
    <property type="entry name" value="HTH_LACI"/>
    <property type="match status" value="1"/>
</dbReference>
<protein>
    <recommendedName>
        <fullName evidence="1">Catabolite control protein A</fullName>
    </recommendedName>
</protein>
<dbReference type="Pfam" id="PF13377">
    <property type="entry name" value="Peripla_BP_3"/>
    <property type="match status" value="1"/>
</dbReference>
<dbReference type="KEGG" id="tab:CIG75_09260"/>
<dbReference type="Gene3D" id="1.10.260.40">
    <property type="entry name" value="lambda repressor-like DNA-binding domains"/>
    <property type="match status" value="1"/>
</dbReference>
<proteinExistence type="predicted"/>